<dbReference type="InterPro" id="IPR014284">
    <property type="entry name" value="RNA_pol_sigma-70_dom"/>
</dbReference>
<dbReference type="Pfam" id="PF08281">
    <property type="entry name" value="Sigma70_r4_2"/>
    <property type="match status" value="1"/>
</dbReference>
<name>A0A930USQ2_9ACTN</name>
<accession>A0A930USQ2</accession>
<evidence type="ECO:0000313" key="9">
    <source>
        <dbReference type="EMBL" id="MBF4160138.1"/>
    </source>
</evidence>
<dbReference type="GO" id="GO:0003677">
    <property type="term" value="F:DNA binding"/>
    <property type="evidence" value="ECO:0007669"/>
    <property type="project" value="UniProtKB-KW"/>
</dbReference>
<dbReference type="Gene3D" id="1.10.1740.10">
    <property type="match status" value="1"/>
</dbReference>
<dbReference type="InterPro" id="IPR013325">
    <property type="entry name" value="RNA_pol_sigma_r2"/>
</dbReference>
<dbReference type="Pfam" id="PF04542">
    <property type="entry name" value="Sigma70_r2"/>
    <property type="match status" value="1"/>
</dbReference>
<evidence type="ECO:0000259" key="7">
    <source>
        <dbReference type="Pfam" id="PF04542"/>
    </source>
</evidence>
<dbReference type="PANTHER" id="PTHR43133">
    <property type="entry name" value="RNA POLYMERASE ECF-TYPE SIGMA FACTO"/>
    <property type="match status" value="1"/>
</dbReference>
<dbReference type="InterPro" id="IPR013324">
    <property type="entry name" value="RNA_pol_sigma_r3/r4-like"/>
</dbReference>
<dbReference type="RefSeq" id="WP_194501406.1">
    <property type="nucleotide sequence ID" value="NZ_JADIVZ010000001.1"/>
</dbReference>
<feature type="compositionally biased region" description="Basic and acidic residues" evidence="6">
    <location>
        <begin position="1"/>
        <end position="12"/>
    </location>
</feature>
<evidence type="ECO:0000256" key="6">
    <source>
        <dbReference type="SAM" id="MobiDB-lite"/>
    </source>
</evidence>
<dbReference type="AlphaFoldDB" id="A0A930USQ2"/>
<comment type="caution">
    <text evidence="9">The sequence shown here is derived from an EMBL/GenBank/DDBJ whole genome shotgun (WGS) entry which is preliminary data.</text>
</comment>
<dbReference type="EMBL" id="JADIVZ010000001">
    <property type="protein sequence ID" value="MBF4160138.1"/>
    <property type="molecule type" value="Genomic_DNA"/>
</dbReference>
<feature type="region of interest" description="Disordered" evidence="6">
    <location>
        <begin position="115"/>
        <end position="138"/>
    </location>
</feature>
<dbReference type="GO" id="GO:0016987">
    <property type="term" value="F:sigma factor activity"/>
    <property type="evidence" value="ECO:0007669"/>
    <property type="project" value="UniProtKB-KW"/>
</dbReference>
<dbReference type="PANTHER" id="PTHR43133:SF8">
    <property type="entry name" value="RNA POLYMERASE SIGMA FACTOR HI_1459-RELATED"/>
    <property type="match status" value="1"/>
</dbReference>
<dbReference type="InterPro" id="IPR036388">
    <property type="entry name" value="WH-like_DNA-bd_sf"/>
</dbReference>
<dbReference type="Proteomes" id="UP000656804">
    <property type="component" value="Unassembled WGS sequence"/>
</dbReference>
<keyword evidence="5" id="KW-0804">Transcription</keyword>
<dbReference type="Gene3D" id="1.10.10.10">
    <property type="entry name" value="Winged helix-like DNA-binding domain superfamily/Winged helix DNA-binding domain"/>
    <property type="match status" value="1"/>
</dbReference>
<evidence type="ECO:0000256" key="4">
    <source>
        <dbReference type="ARBA" id="ARBA00023125"/>
    </source>
</evidence>
<feature type="region of interest" description="Disordered" evidence="6">
    <location>
        <begin position="1"/>
        <end position="24"/>
    </location>
</feature>
<keyword evidence="4" id="KW-0238">DNA-binding</keyword>
<proteinExistence type="inferred from homology"/>
<keyword evidence="2" id="KW-0805">Transcription regulation</keyword>
<comment type="similarity">
    <text evidence="1">Belongs to the sigma-70 factor family. ECF subfamily.</text>
</comment>
<sequence>MIPDAEENRPDQPDPPPTLPHTDPTDALLEAPAALVAAAARGESAAWRELYARHAGRLLLWLRARPLGDAAIDADDVAHEAWLVAARRIAHFDGDDDEFGGWLFGVARKIALNTHRRSARRSTAPTDRPEADGVSPAAHVDTEQLDAALARLEGLPQRERDVLLVSEVLDLGIDGAASALGIRRGTARVARHRGLQRLRTQLEAG</sequence>
<feature type="domain" description="RNA polymerase sigma-70 region 2" evidence="7">
    <location>
        <begin position="50"/>
        <end position="120"/>
    </location>
</feature>
<dbReference type="SUPFAM" id="SSF88946">
    <property type="entry name" value="Sigma2 domain of RNA polymerase sigma factors"/>
    <property type="match status" value="1"/>
</dbReference>
<dbReference type="InterPro" id="IPR013249">
    <property type="entry name" value="RNA_pol_sigma70_r4_t2"/>
</dbReference>
<keyword evidence="10" id="KW-1185">Reference proteome</keyword>
<evidence type="ECO:0000256" key="2">
    <source>
        <dbReference type="ARBA" id="ARBA00023015"/>
    </source>
</evidence>
<evidence type="ECO:0000256" key="1">
    <source>
        <dbReference type="ARBA" id="ARBA00010641"/>
    </source>
</evidence>
<reference evidence="9" key="1">
    <citation type="submission" date="2020-11" db="EMBL/GenBank/DDBJ databases">
        <title>Nocardioides sp. CBS4Y-1, whole genome shotgun sequence.</title>
        <authorList>
            <person name="Tuo L."/>
        </authorList>
    </citation>
    <scope>NUCLEOTIDE SEQUENCE</scope>
    <source>
        <strain evidence="9">CBS4Y-1</strain>
    </source>
</reference>
<dbReference type="SUPFAM" id="SSF88659">
    <property type="entry name" value="Sigma3 and sigma4 domains of RNA polymerase sigma factors"/>
    <property type="match status" value="1"/>
</dbReference>
<dbReference type="InterPro" id="IPR039425">
    <property type="entry name" value="RNA_pol_sigma-70-like"/>
</dbReference>
<evidence type="ECO:0000259" key="8">
    <source>
        <dbReference type="Pfam" id="PF08281"/>
    </source>
</evidence>
<gene>
    <name evidence="9" type="ORF">ISG29_00435</name>
</gene>
<evidence type="ECO:0000256" key="5">
    <source>
        <dbReference type="ARBA" id="ARBA00023163"/>
    </source>
</evidence>
<keyword evidence="3" id="KW-0731">Sigma factor</keyword>
<dbReference type="InterPro" id="IPR007627">
    <property type="entry name" value="RNA_pol_sigma70_r2"/>
</dbReference>
<evidence type="ECO:0000313" key="10">
    <source>
        <dbReference type="Proteomes" id="UP000656804"/>
    </source>
</evidence>
<dbReference type="NCBIfam" id="TIGR02937">
    <property type="entry name" value="sigma70-ECF"/>
    <property type="match status" value="1"/>
</dbReference>
<protein>
    <submittedName>
        <fullName evidence="9">Sigma-70 family RNA polymerase sigma factor</fullName>
    </submittedName>
</protein>
<feature type="domain" description="RNA polymerase sigma factor 70 region 4 type 2" evidence="8">
    <location>
        <begin position="147"/>
        <end position="198"/>
    </location>
</feature>
<organism evidence="9 10">
    <name type="scientific">Nocardioides acrostichi</name>
    <dbReference type="NCBI Taxonomy" id="2784339"/>
    <lineage>
        <taxon>Bacteria</taxon>
        <taxon>Bacillati</taxon>
        <taxon>Actinomycetota</taxon>
        <taxon>Actinomycetes</taxon>
        <taxon>Propionibacteriales</taxon>
        <taxon>Nocardioidaceae</taxon>
        <taxon>Nocardioides</taxon>
    </lineage>
</organism>
<evidence type="ECO:0000256" key="3">
    <source>
        <dbReference type="ARBA" id="ARBA00023082"/>
    </source>
</evidence>
<dbReference type="GO" id="GO:0006352">
    <property type="term" value="P:DNA-templated transcription initiation"/>
    <property type="evidence" value="ECO:0007669"/>
    <property type="project" value="InterPro"/>
</dbReference>